<dbReference type="OrthoDB" id="885071at2"/>
<dbReference type="Proteomes" id="UP000324133">
    <property type="component" value="Unassembled WGS sequence"/>
</dbReference>
<dbReference type="EMBL" id="VKKY01000003">
    <property type="protein sequence ID" value="KAA3436453.1"/>
    <property type="molecule type" value="Genomic_DNA"/>
</dbReference>
<dbReference type="SUPFAM" id="SSF56935">
    <property type="entry name" value="Porins"/>
    <property type="match status" value="1"/>
</dbReference>
<dbReference type="AlphaFoldDB" id="A0A5B6TBD8"/>
<evidence type="ECO:0000256" key="1">
    <source>
        <dbReference type="SAM" id="SignalP"/>
    </source>
</evidence>
<sequence>MSNKITHTLLVLLVWVAAVLPGQAQEVTTGATSLDSLKASAPFVPRVSYGLNAGAAFSNFGSVSYVEPRLQYQVSPKFHVFSSLTMLQTWGGPTFRTATGEGTSTLMTATPSRQYLLHVGGTYAMTDRLLLSGSVWKDLNPSAANRWNNSNPFTYGRLPNQGFHFQAQYQVAPNFTVSGGVRYSNGGNTGYGYGYGGGYPGGFNSPWGF</sequence>
<organism evidence="2 3">
    <name type="scientific">Rufibacter hautae</name>
    <dbReference type="NCBI Taxonomy" id="2595005"/>
    <lineage>
        <taxon>Bacteria</taxon>
        <taxon>Pseudomonadati</taxon>
        <taxon>Bacteroidota</taxon>
        <taxon>Cytophagia</taxon>
        <taxon>Cytophagales</taxon>
        <taxon>Hymenobacteraceae</taxon>
        <taxon>Rufibacter</taxon>
    </lineage>
</organism>
<dbReference type="RefSeq" id="WP_149092395.1">
    <property type="nucleotide sequence ID" value="NZ_VKKY01000003.1"/>
</dbReference>
<evidence type="ECO:0000313" key="3">
    <source>
        <dbReference type="Proteomes" id="UP000324133"/>
    </source>
</evidence>
<protein>
    <recommendedName>
        <fullName evidence="4">Outer membrane protein beta-barrel domain-containing protein</fullName>
    </recommendedName>
</protein>
<accession>A0A5B6TBD8</accession>
<evidence type="ECO:0000313" key="2">
    <source>
        <dbReference type="EMBL" id="KAA3436453.1"/>
    </source>
</evidence>
<reference evidence="2 3" key="1">
    <citation type="submission" date="2019-07" db="EMBL/GenBank/DDBJ databases">
        <title>Rufibacter sp. nov., isolated from lake sediment.</title>
        <authorList>
            <person name="Qu J.-H."/>
        </authorList>
    </citation>
    <scope>NUCLEOTIDE SEQUENCE [LARGE SCALE GENOMIC DNA]</scope>
    <source>
        <strain evidence="2 3">NBS58-1</strain>
    </source>
</reference>
<comment type="caution">
    <text evidence="2">The sequence shown here is derived from an EMBL/GenBank/DDBJ whole genome shotgun (WGS) entry which is preliminary data.</text>
</comment>
<name>A0A5B6TBD8_9BACT</name>
<evidence type="ECO:0008006" key="4">
    <source>
        <dbReference type="Google" id="ProtNLM"/>
    </source>
</evidence>
<gene>
    <name evidence="2" type="ORF">FOA19_18860</name>
</gene>
<keyword evidence="1" id="KW-0732">Signal</keyword>
<keyword evidence="3" id="KW-1185">Reference proteome</keyword>
<feature type="signal peptide" evidence="1">
    <location>
        <begin position="1"/>
        <end position="24"/>
    </location>
</feature>
<proteinExistence type="predicted"/>
<feature type="chain" id="PRO_5023048296" description="Outer membrane protein beta-barrel domain-containing protein" evidence="1">
    <location>
        <begin position="25"/>
        <end position="209"/>
    </location>
</feature>